<dbReference type="Proteomes" id="UP000262802">
    <property type="component" value="Chromosome"/>
</dbReference>
<evidence type="ECO:0008006" key="4">
    <source>
        <dbReference type="Google" id="ProtNLM"/>
    </source>
</evidence>
<dbReference type="OrthoDB" id="1120747at2"/>
<dbReference type="KEGG" id="hyh:D3Y59_16440"/>
<feature type="transmembrane region" description="Helical" evidence="1">
    <location>
        <begin position="72"/>
        <end position="92"/>
    </location>
</feature>
<name>A0A3B7RH16_9BACT</name>
<reference evidence="2 3" key="1">
    <citation type="submission" date="2018-09" db="EMBL/GenBank/DDBJ databases">
        <title>Hymenobacter medium sp. nov., isolated from R2A medium.</title>
        <authorList>
            <person name="Yingchao G."/>
        </authorList>
    </citation>
    <scope>NUCLEOTIDE SEQUENCE [LARGE SCALE GENOMIC DNA]</scope>
    <source>
        <strain evidence="3">sh-6</strain>
    </source>
</reference>
<evidence type="ECO:0000256" key="1">
    <source>
        <dbReference type="SAM" id="Phobius"/>
    </source>
</evidence>
<proteinExistence type="predicted"/>
<evidence type="ECO:0000313" key="2">
    <source>
        <dbReference type="EMBL" id="AYA38496.1"/>
    </source>
</evidence>
<accession>A0A3B7RH16</accession>
<keyword evidence="1" id="KW-0812">Transmembrane</keyword>
<dbReference type="RefSeq" id="WP_119446030.1">
    <property type="nucleotide sequence ID" value="NZ_CP032317.1"/>
</dbReference>
<evidence type="ECO:0000313" key="3">
    <source>
        <dbReference type="Proteomes" id="UP000262802"/>
    </source>
</evidence>
<dbReference type="EMBL" id="CP032317">
    <property type="protein sequence ID" value="AYA38496.1"/>
    <property type="molecule type" value="Genomic_DNA"/>
</dbReference>
<dbReference type="AlphaFoldDB" id="A0A3B7RH16"/>
<protein>
    <recommendedName>
        <fullName evidence="4">Anti-sigma factor</fullName>
    </recommendedName>
</protein>
<gene>
    <name evidence="2" type="ORF">D3Y59_16440</name>
</gene>
<sequence length="249" mass="27694">MKPNSGLEGFVERHRADFDNFEPRADLWDAIEARLDEPADEDETPTHVLPLNPTVSPTHLDTPAATTPSFAWQRYVAAAAVAIMLLAGGYGLRRADELNSSSGAVASADYALPAMEQQPNAVAEVVGAPEPMAVSAGQPAEQRLAASVRRMEAYYASQILEKQHELRQLDESATPGTMPQAADWKHELTALDSTYRQLRTELYRNPDPDAVLEAMNRNLQIRLDILNQQLRTREQIRQYHDESYAEVAK</sequence>
<organism evidence="2 3">
    <name type="scientific">Hymenobacter oligotrophus</name>
    <dbReference type="NCBI Taxonomy" id="2319843"/>
    <lineage>
        <taxon>Bacteria</taxon>
        <taxon>Pseudomonadati</taxon>
        <taxon>Bacteroidota</taxon>
        <taxon>Cytophagia</taxon>
        <taxon>Cytophagales</taxon>
        <taxon>Hymenobacteraceae</taxon>
        <taxon>Hymenobacter</taxon>
    </lineage>
</organism>
<keyword evidence="3" id="KW-1185">Reference proteome</keyword>
<keyword evidence="1" id="KW-0472">Membrane</keyword>
<keyword evidence="1" id="KW-1133">Transmembrane helix</keyword>